<evidence type="ECO:0000256" key="3">
    <source>
        <dbReference type="ARBA" id="ARBA00023015"/>
    </source>
</evidence>
<dbReference type="AlphaFoldDB" id="A0A067M8I2"/>
<sequence>MTSETGVPRYMMTSPIYVTPSNPTGLIARRARDALIQSIRCLGVQCPAGHLGVECRWWELDELPRCYKYHLIDCFLHYRFQSGIELHIPRFLASLSLPPDEGPHPALIDAMCLVACALSRKPYLRKHEPYILSQARAHLDQSLAEADRLFDFIRASALLSRYYALRGRFQEGFITISACAKLTIACGLHKIASRVWSDPRARAVPGSSLLKPPRDPVELAERILGFWAVFVIERMYTIHDRIPSAFVDDEIETVFPLPLSYFEMEPEMVVGFPEYSLRDIFEPDSGAMCIPNEWPYTRVLKGMALSQRVANLRALADVVDFTGSKEFWRNFWAIDRIMQDYIEVIGVLPSMTVAASGGKPSPSAREINLAFIYVQLHAAVIHLHEPFIAENDTSHRRCMGSLEVVVQIACMIEDVDPRYTYSLYICMRTAYDFLIREMDRRREKGDPVIPQLEVTRQRLSATMVRLAPFRIIE</sequence>
<dbReference type="InParanoid" id="A0A067M8I2"/>
<keyword evidence="2" id="KW-0479">Metal-binding</keyword>
<evidence type="ECO:0000256" key="2">
    <source>
        <dbReference type="ARBA" id="ARBA00022723"/>
    </source>
</evidence>
<dbReference type="OrthoDB" id="2123952at2759"/>
<gene>
    <name evidence="6" type="ORF">BOTBODRAFT_38438</name>
</gene>
<evidence type="ECO:0000256" key="4">
    <source>
        <dbReference type="ARBA" id="ARBA00023163"/>
    </source>
</evidence>
<keyword evidence="3" id="KW-0805">Transcription regulation</keyword>
<organism evidence="6 7">
    <name type="scientific">Botryobasidium botryosum (strain FD-172 SS1)</name>
    <dbReference type="NCBI Taxonomy" id="930990"/>
    <lineage>
        <taxon>Eukaryota</taxon>
        <taxon>Fungi</taxon>
        <taxon>Dikarya</taxon>
        <taxon>Basidiomycota</taxon>
        <taxon>Agaricomycotina</taxon>
        <taxon>Agaricomycetes</taxon>
        <taxon>Cantharellales</taxon>
        <taxon>Botryobasidiaceae</taxon>
        <taxon>Botryobasidium</taxon>
    </lineage>
</organism>
<evidence type="ECO:0008006" key="8">
    <source>
        <dbReference type="Google" id="ProtNLM"/>
    </source>
</evidence>
<evidence type="ECO:0000256" key="1">
    <source>
        <dbReference type="ARBA" id="ARBA00004123"/>
    </source>
</evidence>
<dbReference type="GO" id="GO:0000981">
    <property type="term" value="F:DNA-binding transcription factor activity, RNA polymerase II-specific"/>
    <property type="evidence" value="ECO:0007669"/>
    <property type="project" value="InterPro"/>
</dbReference>
<dbReference type="GO" id="GO:0046872">
    <property type="term" value="F:metal ion binding"/>
    <property type="evidence" value="ECO:0007669"/>
    <property type="project" value="UniProtKB-KW"/>
</dbReference>
<reference evidence="7" key="1">
    <citation type="journal article" date="2014" name="Proc. Natl. Acad. Sci. U.S.A.">
        <title>Extensive sampling of basidiomycete genomes demonstrates inadequacy of the white-rot/brown-rot paradigm for wood decay fungi.</title>
        <authorList>
            <person name="Riley R."/>
            <person name="Salamov A.A."/>
            <person name="Brown D.W."/>
            <person name="Nagy L.G."/>
            <person name="Floudas D."/>
            <person name="Held B.W."/>
            <person name="Levasseur A."/>
            <person name="Lombard V."/>
            <person name="Morin E."/>
            <person name="Otillar R."/>
            <person name="Lindquist E.A."/>
            <person name="Sun H."/>
            <person name="LaButti K.M."/>
            <person name="Schmutz J."/>
            <person name="Jabbour D."/>
            <person name="Luo H."/>
            <person name="Baker S.E."/>
            <person name="Pisabarro A.G."/>
            <person name="Walton J.D."/>
            <person name="Blanchette R.A."/>
            <person name="Henrissat B."/>
            <person name="Martin F."/>
            <person name="Cullen D."/>
            <person name="Hibbett D.S."/>
            <person name="Grigoriev I.V."/>
        </authorList>
    </citation>
    <scope>NUCLEOTIDE SEQUENCE [LARGE SCALE GENOMIC DNA]</scope>
    <source>
        <strain evidence="7">FD-172 SS1</strain>
    </source>
</reference>
<dbReference type="GO" id="GO:0005634">
    <property type="term" value="C:nucleus"/>
    <property type="evidence" value="ECO:0007669"/>
    <property type="project" value="UniProtKB-SubCell"/>
</dbReference>
<evidence type="ECO:0000313" key="6">
    <source>
        <dbReference type="EMBL" id="KDQ07876.1"/>
    </source>
</evidence>
<dbReference type="PANTHER" id="PTHR47338:SF29">
    <property type="entry name" value="ZN(2)-C6 FUNGAL-TYPE DOMAIN-CONTAINING PROTEIN"/>
    <property type="match status" value="1"/>
</dbReference>
<name>A0A067M8I2_BOTB1</name>
<evidence type="ECO:0000256" key="5">
    <source>
        <dbReference type="ARBA" id="ARBA00023242"/>
    </source>
</evidence>
<comment type="subcellular location">
    <subcellularLocation>
        <location evidence="1">Nucleus</location>
    </subcellularLocation>
</comment>
<keyword evidence="5" id="KW-0539">Nucleus</keyword>
<dbReference type="EMBL" id="KL198099">
    <property type="protein sequence ID" value="KDQ07876.1"/>
    <property type="molecule type" value="Genomic_DNA"/>
</dbReference>
<dbReference type="InterPro" id="IPR050815">
    <property type="entry name" value="TF_fung"/>
</dbReference>
<dbReference type="Proteomes" id="UP000027195">
    <property type="component" value="Unassembled WGS sequence"/>
</dbReference>
<dbReference type="CDD" id="cd12148">
    <property type="entry name" value="fungal_TF_MHR"/>
    <property type="match status" value="1"/>
</dbReference>
<evidence type="ECO:0000313" key="7">
    <source>
        <dbReference type="Proteomes" id="UP000027195"/>
    </source>
</evidence>
<dbReference type="PANTHER" id="PTHR47338">
    <property type="entry name" value="ZN(II)2CYS6 TRANSCRIPTION FACTOR (EUROFUNG)-RELATED"/>
    <property type="match status" value="1"/>
</dbReference>
<accession>A0A067M8I2</accession>
<dbReference type="STRING" id="930990.A0A067M8I2"/>
<proteinExistence type="predicted"/>
<dbReference type="HOGENOM" id="CLU_022337_0_1_1"/>
<protein>
    <recommendedName>
        <fullName evidence="8">Transcription factor domain-containing protein</fullName>
    </recommendedName>
</protein>
<keyword evidence="7" id="KW-1185">Reference proteome</keyword>
<keyword evidence="4" id="KW-0804">Transcription</keyword>